<comment type="caution">
    <text evidence="5">The sequence shown here is derived from an EMBL/GenBank/DDBJ whole genome shotgun (WGS) entry which is preliminary data.</text>
</comment>
<dbReference type="Gene3D" id="3.60.15.10">
    <property type="entry name" value="Ribonuclease Z/Hydroxyacylglutathione hydrolase-like"/>
    <property type="match status" value="1"/>
</dbReference>
<dbReference type="STRING" id="1182542.W9YBZ1"/>
<accession>W9YBZ1</accession>
<dbReference type="GO" id="GO:0046872">
    <property type="term" value="F:metal ion binding"/>
    <property type="evidence" value="ECO:0007669"/>
    <property type="project" value="UniProtKB-KW"/>
</dbReference>
<protein>
    <recommendedName>
        <fullName evidence="7">Metallo-beta-lactamase domain-containing protein</fullName>
    </recommendedName>
</protein>
<organism evidence="5 6">
    <name type="scientific">Capronia epimyces CBS 606.96</name>
    <dbReference type="NCBI Taxonomy" id="1182542"/>
    <lineage>
        <taxon>Eukaryota</taxon>
        <taxon>Fungi</taxon>
        <taxon>Dikarya</taxon>
        <taxon>Ascomycota</taxon>
        <taxon>Pezizomycotina</taxon>
        <taxon>Eurotiomycetes</taxon>
        <taxon>Chaetothyriomycetidae</taxon>
        <taxon>Chaetothyriales</taxon>
        <taxon>Herpotrichiellaceae</taxon>
        <taxon>Capronia</taxon>
    </lineage>
</organism>
<reference evidence="5 6" key="1">
    <citation type="submission" date="2013-03" db="EMBL/GenBank/DDBJ databases">
        <title>The Genome Sequence of Capronia epimyces CBS 606.96.</title>
        <authorList>
            <consortium name="The Broad Institute Genomics Platform"/>
            <person name="Cuomo C."/>
            <person name="de Hoog S."/>
            <person name="Gorbushina A."/>
            <person name="Walker B."/>
            <person name="Young S.K."/>
            <person name="Zeng Q."/>
            <person name="Gargeya S."/>
            <person name="Fitzgerald M."/>
            <person name="Haas B."/>
            <person name="Abouelleil A."/>
            <person name="Allen A.W."/>
            <person name="Alvarado L."/>
            <person name="Arachchi H.M."/>
            <person name="Berlin A.M."/>
            <person name="Chapman S.B."/>
            <person name="Gainer-Dewar J."/>
            <person name="Goldberg J."/>
            <person name="Griggs A."/>
            <person name="Gujja S."/>
            <person name="Hansen M."/>
            <person name="Howarth C."/>
            <person name="Imamovic A."/>
            <person name="Ireland A."/>
            <person name="Larimer J."/>
            <person name="McCowan C."/>
            <person name="Murphy C."/>
            <person name="Pearson M."/>
            <person name="Poon T.W."/>
            <person name="Priest M."/>
            <person name="Roberts A."/>
            <person name="Saif S."/>
            <person name="Shea T."/>
            <person name="Sisk P."/>
            <person name="Sykes S."/>
            <person name="Wortman J."/>
            <person name="Nusbaum C."/>
            <person name="Birren B."/>
        </authorList>
    </citation>
    <scope>NUCLEOTIDE SEQUENCE [LARGE SCALE GENOMIC DNA]</scope>
    <source>
        <strain evidence="5 6">CBS 606.96</strain>
    </source>
</reference>
<keyword evidence="3" id="KW-0378">Hydrolase</keyword>
<dbReference type="SUPFAM" id="SSF56281">
    <property type="entry name" value="Metallo-hydrolase/oxidoreductase"/>
    <property type="match status" value="1"/>
</dbReference>
<dbReference type="RefSeq" id="XP_007732060.1">
    <property type="nucleotide sequence ID" value="XM_007733870.1"/>
</dbReference>
<evidence type="ECO:0000313" key="5">
    <source>
        <dbReference type="EMBL" id="EXJ86781.1"/>
    </source>
</evidence>
<gene>
    <name evidence="5" type="ORF">A1O3_03735</name>
</gene>
<proteinExistence type="inferred from homology"/>
<evidence type="ECO:0000313" key="6">
    <source>
        <dbReference type="Proteomes" id="UP000019478"/>
    </source>
</evidence>
<evidence type="ECO:0008006" key="7">
    <source>
        <dbReference type="Google" id="ProtNLM"/>
    </source>
</evidence>
<evidence type="ECO:0000256" key="4">
    <source>
        <dbReference type="ARBA" id="ARBA00022833"/>
    </source>
</evidence>
<comment type="similarity">
    <text evidence="1">Belongs to the metallo-beta-lactamase superfamily.</text>
</comment>
<evidence type="ECO:0000256" key="1">
    <source>
        <dbReference type="ARBA" id="ARBA00007749"/>
    </source>
</evidence>
<dbReference type="EMBL" id="AMGY01000003">
    <property type="protein sequence ID" value="EXJ86781.1"/>
    <property type="molecule type" value="Genomic_DNA"/>
</dbReference>
<dbReference type="HOGENOM" id="CLU_1555045_0_0_1"/>
<dbReference type="GO" id="GO:0016787">
    <property type="term" value="F:hydrolase activity"/>
    <property type="evidence" value="ECO:0007669"/>
    <property type="project" value="UniProtKB-KW"/>
</dbReference>
<dbReference type="InterPro" id="IPR051013">
    <property type="entry name" value="MBL_superfamily_lactonases"/>
</dbReference>
<dbReference type="AlphaFoldDB" id="W9YBZ1"/>
<dbReference type="OrthoDB" id="10250730at2759"/>
<keyword evidence="4" id="KW-0862">Zinc</keyword>
<keyword evidence="2" id="KW-0479">Metal-binding</keyword>
<dbReference type="Proteomes" id="UP000019478">
    <property type="component" value="Unassembled WGS sequence"/>
</dbReference>
<keyword evidence="6" id="KW-1185">Reference proteome</keyword>
<dbReference type="GeneID" id="19167860"/>
<evidence type="ECO:0000256" key="3">
    <source>
        <dbReference type="ARBA" id="ARBA00022801"/>
    </source>
</evidence>
<dbReference type="InterPro" id="IPR036866">
    <property type="entry name" value="RibonucZ/Hydroxyglut_hydro"/>
</dbReference>
<dbReference type="PANTHER" id="PTHR42978">
    <property type="entry name" value="QUORUM-QUENCHING LACTONASE YTNP-RELATED-RELATED"/>
    <property type="match status" value="1"/>
</dbReference>
<evidence type="ECO:0000256" key="2">
    <source>
        <dbReference type="ARBA" id="ARBA00022723"/>
    </source>
</evidence>
<dbReference type="eggNOG" id="ENOG502QVU5">
    <property type="taxonomic scope" value="Eukaryota"/>
</dbReference>
<name>W9YBZ1_9EURO</name>
<dbReference type="PANTHER" id="PTHR42978:SF4">
    <property type="entry name" value="METALLO-BETA-LACTAMASE DOMAIN-CONTAINING PROTEIN"/>
    <property type="match status" value="1"/>
</dbReference>
<sequence length="172" mass="19149">MPGHLQDPSSQWDGRYFDPHQSTERWAELQGPWVPFGPFDQAIDYFQDGSFWIIRAPGHMPGNLCAAARVHGGHWIVLGSDCCHSREIYKGIHDFGYFALPDGRAACLHADVQAARDTIERITIMETVHGAHIAFAHDASWMVAAEDPVLMSLLGERLQAAARERIPFGEVA</sequence>